<evidence type="ECO:0000313" key="1">
    <source>
        <dbReference type="EMBL" id="GBM14869.1"/>
    </source>
</evidence>
<dbReference type="AlphaFoldDB" id="A0A4Y2DF52"/>
<evidence type="ECO:0000313" key="2">
    <source>
        <dbReference type="EMBL" id="GBM14896.1"/>
    </source>
</evidence>
<organism evidence="1 3">
    <name type="scientific">Araneus ventricosus</name>
    <name type="common">Orbweaver spider</name>
    <name type="synonym">Epeira ventricosa</name>
    <dbReference type="NCBI Taxonomy" id="182803"/>
    <lineage>
        <taxon>Eukaryota</taxon>
        <taxon>Metazoa</taxon>
        <taxon>Ecdysozoa</taxon>
        <taxon>Arthropoda</taxon>
        <taxon>Chelicerata</taxon>
        <taxon>Arachnida</taxon>
        <taxon>Araneae</taxon>
        <taxon>Araneomorphae</taxon>
        <taxon>Entelegynae</taxon>
        <taxon>Araneoidea</taxon>
        <taxon>Araneidae</taxon>
        <taxon>Araneus</taxon>
    </lineage>
</organism>
<dbReference type="EMBL" id="BGPR01089336">
    <property type="protein sequence ID" value="GBM14896.1"/>
    <property type="molecule type" value="Genomic_DNA"/>
</dbReference>
<proteinExistence type="predicted"/>
<dbReference type="EMBL" id="BGPR01089330">
    <property type="protein sequence ID" value="GBM14869.1"/>
    <property type="molecule type" value="Genomic_DNA"/>
</dbReference>
<gene>
    <name evidence="2" type="ORF">AVEN_213301_1</name>
    <name evidence="1" type="ORF">AVEN_80641_1</name>
</gene>
<protein>
    <submittedName>
        <fullName evidence="1">Uncharacterized protein</fullName>
    </submittedName>
</protein>
<evidence type="ECO:0000313" key="3">
    <source>
        <dbReference type="Proteomes" id="UP000499080"/>
    </source>
</evidence>
<reference evidence="1 3" key="1">
    <citation type="journal article" date="2019" name="Sci. Rep.">
        <title>Orb-weaving spider Araneus ventricosus genome elucidates the spidroin gene catalogue.</title>
        <authorList>
            <person name="Kono N."/>
            <person name="Nakamura H."/>
            <person name="Ohtoshi R."/>
            <person name="Moran D.A.P."/>
            <person name="Shinohara A."/>
            <person name="Yoshida Y."/>
            <person name="Fujiwara M."/>
            <person name="Mori M."/>
            <person name="Tomita M."/>
            <person name="Arakawa K."/>
        </authorList>
    </citation>
    <scope>NUCLEOTIDE SEQUENCE [LARGE SCALE GENOMIC DNA]</scope>
</reference>
<dbReference type="Proteomes" id="UP000499080">
    <property type="component" value="Unassembled WGS sequence"/>
</dbReference>
<keyword evidence="3" id="KW-1185">Reference proteome</keyword>
<accession>A0A4Y2DF52</accession>
<dbReference type="OrthoDB" id="7696036at2759"/>
<comment type="caution">
    <text evidence="1">The sequence shown here is derived from an EMBL/GenBank/DDBJ whole genome shotgun (WGS) entry which is preliminary data.</text>
</comment>
<name>A0A4Y2DF52_ARAVE</name>
<sequence length="170" mass="19389">MYRLPSSEAPNWNRRMKCWNLISLEFQLPELLCYFPSVFKTDDCFFLPLFPKFQFGLDVNGLLNLPLSGGSSSQKQAVLQKCRPIHELLPDPSLKHHKWSRFEIMCFSERGPFKTYLLSFHLRSTDSCSCGEAGSPIHFATSCPLTSPWHFSTSMKSQFITLETSGSSLP</sequence>